<protein>
    <submittedName>
        <fullName evidence="1">Cation transporter</fullName>
    </submittedName>
</protein>
<dbReference type="AlphaFoldDB" id="A0A0F4NFC6"/>
<dbReference type="Proteomes" id="UP000033673">
    <property type="component" value="Unassembled WGS sequence"/>
</dbReference>
<dbReference type="STRING" id="579748.TW81_17720"/>
<sequence>MERDVFGICLSKGMLSNNLSSTFTHVRAYQKSEQGEDVTVMHAFPQMSGRDLLTNMEGTKRLLWRAEYVCSNLK</sequence>
<comment type="caution">
    <text evidence="1">The sequence shown here is derived from an EMBL/GenBank/DDBJ whole genome shotgun (WGS) entry which is preliminary data.</text>
</comment>
<reference evidence="1 2" key="1">
    <citation type="journal article" date="2015" name="BMC Genomics">
        <title>Genome mining reveals unlocked bioactive potential of marine Gram-negative bacteria.</title>
        <authorList>
            <person name="Machado H."/>
            <person name="Sonnenschein E.C."/>
            <person name="Melchiorsen J."/>
            <person name="Gram L."/>
        </authorList>
    </citation>
    <scope>NUCLEOTIDE SEQUENCE [LARGE SCALE GENOMIC DNA]</scope>
    <source>
        <strain evidence="1 2">S2757</strain>
    </source>
</reference>
<dbReference type="PATRIC" id="fig|579748.3.peg.3656"/>
<gene>
    <name evidence="1" type="ORF">TW81_17720</name>
</gene>
<organism evidence="1 2">
    <name type="scientific">Vibrio galatheae</name>
    <dbReference type="NCBI Taxonomy" id="579748"/>
    <lineage>
        <taxon>Bacteria</taxon>
        <taxon>Pseudomonadati</taxon>
        <taxon>Pseudomonadota</taxon>
        <taxon>Gammaproteobacteria</taxon>
        <taxon>Vibrionales</taxon>
        <taxon>Vibrionaceae</taxon>
        <taxon>Vibrio</taxon>
    </lineage>
</organism>
<proteinExistence type="predicted"/>
<accession>A0A0F4NFC6</accession>
<dbReference type="EMBL" id="JXXV01000036">
    <property type="protein sequence ID" value="KJY81548.1"/>
    <property type="molecule type" value="Genomic_DNA"/>
</dbReference>
<dbReference type="RefSeq" id="WP_045957075.1">
    <property type="nucleotide sequence ID" value="NZ_JXXV01000036.1"/>
</dbReference>
<evidence type="ECO:0000313" key="1">
    <source>
        <dbReference type="EMBL" id="KJY81548.1"/>
    </source>
</evidence>
<keyword evidence="2" id="KW-1185">Reference proteome</keyword>
<evidence type="ECO:0000313" key="2">
    <source>
        <dbReference type="Proteomes" id="UP000033673"/>
    </source>
</evidence>
<dbReference type="OrthoDB" id="5883856at2"/>
<name>A0A0F4NFC6_9VIBR</name>